<accession>A0A914PRC9</accession>
<dbReference type="AlphaFoldDB" id="A0A914PRC9"/>
<protein>
    <submittedName>
        <fullName evidence="2">CRC domain-containing protein</fullName>
    </submittedName>
</protein>
<evidence type="ECO:0000313" key="1">
    <source>
        <dbReference type="Proteomes" id="UP000887578"/>
    </source>
</evidence>
<organism evidence="1 2">
    <name type="scientific">Panagrolaimus davidi</name>
    <dbReference type="NCBI Taxonomy" id="227884"/>
    <lineage>
        <taxon>Eukaryota</taxon>
        <taxon>Metazoa</taxon>
        <taxon>Ecdysozoa</taxon>
        <taxon>Nematoda</taxon>
        <taxon>Chromadorea</taxon>
        <taxon>Rhabditida</taxon>
        <taxon>Tylenchina</taxon>
        <taxon>Panagrolaimomorpha</taxon>
        <taxon>Panagrolaimoidea</taxon>
        <taxon>Panagrolaimidae</taxon>
        <taxon>Panagrolaimus</taxon>
    </lineage>
</organism>
<evidence type="ECO:0000313" key="2">
    <source>
        <dbReference type="WBParaSite" id="PDA_v2.g21157.t1"/>
    </source>
</evidence>
<sequence>MDAVVDMEENSRINEIVESSGNNEMNSENNGMETAENQKAKLFDILYSNHIELGHAGRDMFLKCANLVSFEDEGAEGDSNEVEVAIEQSNPTATETEESTPNEVPESEVEQAAAEVEEIIEFHFNESESFQEQTRRSQKRQADKMVEMSAKRFKPLEIGENVRVAVAEVDRAKCDPRNVLGIVLEKQNDLYRIGTKHGRFSRLFARNQTEPVAEKFTDASEVPDTEISSIRTAAAADSVVGGQGHVHCDCLMKCANKRCKCKKEGRLCNSRCHNQRDCCNK</sequence>
<dbReference type="WBParaSite" id="PDA_v2.g21157.t1">
    <property type="protein sequence ID" value="PDA_v2.g21157.t1"/>
    <property type="gene ID" value="PDA_v2.g21157"/>
</dbReference>
<proteinExistence type="predicted"/>
<name>A0A914PRC9_9BILA</name>
<keyword evidence="1" id="KW-1185">Reference proteome</keyword>
<reference evidence="2" key="1">
    <citation type="submission" date="2022-11" db="UniProtKB">
        <authorList>
            <consortium name="WormBaseParasite"/>
        </authorList>
    </citation>
    <scope>IDENTIFICATION</scope>
</reference>
<dbReference type="Proteomes" id="UP000887578">
    <property type="component" value="Unplaced"/>
</dbReference>